<feature type="domain" description="RAMA" evidence="2">
    <location>
        <begin position="218"/>
        <end position="323"/>
    </location>
</feature>
<organism evidence="3 4">
    <name type="scientific">Ciona intestinalis</name>
    <name type="common">Transparent sea squirt</name>
    <name type="synonym">Ascidia intestinalis</name>
    <dbReference type="NCBI Taxonomy" id="7719"/>
    <lineage>
        <taxon>Eukaryota</taxon>
        <taxon>Metazoa</taxon>
        <taxon>Chordata</taxon>
        <taxon>Tunicata</taxon>
        <taxon>Ascidiacea</taxon>
        <taxon>Phlebobranchia</taxon>
        <taxon>Cionidae</taxon>
        <taxon>Ciona</taxon>
    </lineage>
</organism>
<evidence type="ECO:0000256" key="1">
    <source>
        <dbReference type="SAM" id="MobiDB-lite"/>
    </source>
</evidence>
<feature type="compositionally biased region" description="Low complexity" evidence="1">
    <location>
        <begin position="147"/>
        <end position="162"/>
    </location>
</feature>
<dbReference type="EMBL" id="EAAA01002410">
    <property type="status" value="NOT_ANNOTATED_CDS"/>
    <property type="molecule type" value="Genomic_DNA"/>
</dbReference>
<dbReference type="AlphaFoldDB" id="F6VA20"/>
<evidence type="ECO:0000313" key="3">
    <source>
        <dbReference type="Ensembl" id="ENSCINP00000022577.2"/>
    </source>
</evidence>
<feature type="region of interest" description="Disordered" evidence="1">
    <location>
        <begin position="143"/>
        <end position="168"/>
    </location>
</feature>
<reference evidence="3" key="4">
    <citation type="submission" date="2025-09" db="UniProtKB">
        <authorList>
            <consortium name="Ensembl"/>
        </authorList>
    </citation>
    <scope>IDENTIFICATION</scope>
</reference>
<reference evidence="3" key="2">
    <citation type="journal article" date="2008" name="Genome Biol.">
        <title>Improved genome assembly and evidence-based global gene model set for the chordate Ciona intestinalis: new insight into intron and operon populations.</title>
        <authorList>
            <person name="Satou Y."/>
            <person name="Mineta K."/>
            <person name="Ogasawara M."/>
            <person name="Sasakura Y."/>
            <person name="Shoguchi E."/>
            <person name="Ueno K."/>
            <person name="Yamada L."/>
            <person name="Matsumoto J."/>
            <person name="Wasserscheid J."/>
            <person name="Dewar K."/>
            <person name="Wiley G.B."/>
            <person name="Macmil S.L."/>
            <person name="Roe B.A."/>
            <person name="Zeller R.W."/>
            <person name="Hastings K.E."/>
            <person name="Lemaire P."/>
            <person name="Lindquist E."/>
            <person name="Endo T."/>
            <person name="Hotta K."/>
            <person name="Inaba K."/>
        </authorList>
    </citation>
    <scope>NUCLEOTIDE SEQUENCE [LARGE SCALE GENOMIC DNA]</scope>
    <source>
        <strain evidence="3">wild type</strain>
    </source>
</reference>
<evidence type="ECO:0000313" key="4">
    <source>
        <dbReference type="Proteomes" id="UP000008144"/>
    </source>
</evidence>
<dbReference type="InterPro" id="IPR040843">
    <property type="entry name" value="RAMA"/>
</dbReference>
<dbReference type="InParanoid" id="F6VA20"/>
<dbReference type="Proteomes" id="UP000008144">
    <property type="component" value="Chromosome 7"/>
</dbReference>
<protein>
    <recommendedName>
        <fullName evidence="2">RAMA domain-containing protein</fullName>
    </recommendedName>
</protein>
<reference evidence="4" key="1">
    <citation type="journal article" date="2002" name="Science">
        <title>The draft genome of Ciona intestinalis: insights into chordate and vertebrate origins.</title>
        <authorList>
            <person name="Dehal P."/>
            <person name="Satou Y."/>
            <person name="Campbell R.K."/>
            <person name="Chapman J."/>
            <person name="Degnan B."/>
            <person name="De Tomaso A."/>
            <person name="Davidson B."/>
            <person name="Di Gregorio A."/>
            <person name="Gelpke M."/>
            <person name="Goodstein D.M."/>
            <person name="Harafuji N."/>
            <person name="Hastings K.E."/>
            <person name="Ho I."/>
            <person name="Hotta K."/>
            <person name="Huang W."/>
            <person name="Kawashima T."/>
            <person name="Lemaire P."/>
            <person name="Martinez D."/>
            <person name="Meinertzhagen I.A."/>
            <person name="Necula S."/>
            <person name="Nonaka M."/>
            <person name="Putnam N."/>
            <person name="Rash S."/>
            <person name="Saiga H."/>
            <person name="Satake M."/>
            <person name="Terry A."/>
            <person name="Yamada L."/>
            <person name="Wang H.G."/>
            <person name="Awazu S."/>
            <person name="Azumi K."/>
            <person name="Boore J."/>
            <person name="Branno M."/>
            <person name="Chin-Bow S."/>
            <person name="DeSantis R."/>
            <person name="Doyle S."/>
            <person name="Francino P."/>
            <person name="Keys D.N."/>
            <person name="Haga S."/>
            <person name="Hayashi H."/>
            <person name="Hino K."/>
            <person name="Imai K.S."/>
            <person name="Inaba K."/>
            <person name="Kano S."/>
            <person name="Kobayashi K."/>
            <person name="Kobayashi M."/>
            <person name="Lee B.I."/>
            <person name="Makabe K.W."/>
            <person name="Manohar C."/>
            <person name="Matassi G."/>
            <person name="Medina M."/>
            <person name="Mochizuki Y."/>
            <person name="Mount S."/>
            <person name="Morishita T."/>
            <person name="Miura S."/>
            <person name="Nakayama A."/>
            <person name="Nishizaka S."/>
            <person name="Nomoto H."/>
            <person name="Ohta F."/>
            <person name="Oishi K."/>
            <person name="Rigoutsos I."/>
            <person name="Sano M."/>
            <person name="Sasaki A."/>
            <person name="Sasakura Y."/>
            <person name="Shoguchi E."/>
            <person name="Shin-i T."/>
            <person name="Spagnuolo A."/>
            <person name="Stainier D."/>
            <person name="Suzuki M.M."/>
            <person name="Tassy O."/>
            <person name="Takatori N."/>
            <person name="Tokuoka M."/>
            <person name="Yagi K."/>
            <person name="Yoshizaki F."/>
            <person name="Wada S."/>
            <person name="Zhang C."/>
            <person name="Hyatt P.D."/>
            <person name="Larimer F."/>
            <person name="Detter C."/>
            <person name="Doggett N."/>
            <person name="Glavina T."/>
            <person name="Hawkins T."/>
            <person name="Richardson P."/>
            <person name="Lucas S."/>
            <person name="Kohara Y."/>
            <person name="Levine M."/>
            <person name="Satoh N."/>
            <person name="Rokhsar D.S."/>
        </authorList>
    </citation>
    <scope>NUCLEOTIDE SEQUENCE [LARGE SCALE GENOMIC DNA]</scope>
</reference>
<dbReference type="Ensembl" id="ENSCINT00000022823.2">
    <property type="protein sequence ID" value="ENSCINP00000022577.2"/>
    <property type="gene ID" value="ENSCING00000011946.2"/>
</dbReference>
<reference evidence="3" key="3">
    <citation type="submission" date="2025-08" db="UniProtKB">
        <authorList>
            <consortium name="Ensembl"/>
        </authorList>
    </citation>
    <scope>IDENTIFICATION</scope>
</reference>
<dbReference type="Pfam" id="PF18755">
    <property type="entry name" value="RAMA"/>
    <property type="match status" value="1"/>
</dbReference>
<sequence>MRENRLEAILVARDKLLEELDQMGGCEEEDEDEDIESSQSILPVNVPLYKSFTVKLPTSTTTTKQSKMKRPQGFRQIQLPNKNTKTTSTRPIIYVVPNSCTTQKGTAMPVISRVKSPQIHHISRTPQPTKIKIIQHSNNQHHTLTNKPISTLPTTSSITPKLIPTPPNRFVNPKAPKPILLPEITQPKSFSPIFQALSQSGIPNIPMSTHMLPTKSPNTSQHPAQADIQQDKLDLNLSYLLKNKIIQQGSNALKLKSMGTEHVASLTSNGSILTSEFQLYVTPVAWIKGVTGRSYSKVNAFKMVTYLDEPLYNISMRVAQKTQAAVMPQQQTTFDDVRMTSTPQKSPVDDLVGFLMSCRIRLVQDDEFFITTQLCARHGGDEFEMMKHYIDTDW</sequence>
<proteinExistence type="predicted"/>
<accession>F6VA20</accession>
<keyword evidence="4" id="KW-1185">Reference proteome</keyword>
<name>F6VA20_CIOIN</name>
<dbReference type="HOGENOM" id="CLU_700113_0_0_1"/>
<evidence type="ECO:0000259" key="2">
    <source>
        <dbReference type="Pfam" id="PF18755"/>
    </source>
</evidence>